<evidence type="ECO:0000259" key="2">
    <source>
        <dbReference type="Pfam" id="PF13843"/>
    </source>
</evidence>
<evidence type="ECO:0000313" key="4">
    <source>
        <dbReference type="Proteomes" id="UP001187531"/>
    </source>
</evidence>
<accession>A0AA88H9K9</accession>
<evidence type="ECO:0000256" key="1">
    <source>
        <dbReference type="SAM" id="MobiDB-lite"/>
    </source>
</evidence>
<feature type="region of interest" description="Disordered" evidence="1">
    <location>
        <begin position="43"/>
        <end position="65"/>
    </location>
</feature>
<evidence type="ECO:0000313" key="3">
    <source>
        <dbReference type="EMBL" id="KAK2704900.1"/>
    </source>
</evidence>
<dbReference type="Proteomes" id="UP001187531">
    <property type="component" value="Unassembled WGS sequence"/>
</dbReference>
<name>A0AA88H9K9_ARTSF</name>
<dbReference type="PANTHER" id="PTHR47272">
    <property type="entry name" value="DDE_TNP_1_7 DOMAIN-CONTAINING PROTEIN"/>
    <property type="match status" value="1"/>
</dbReference>
<organism evidence="3 4">
    <name type="scientific">Artemia franciscana</name>
    <name type="common">Brine shrimp</name>
    <name type="synonym">Artemia sanfranciscana</name>
    <dbReference type="NCBI Taxonomy" id="6661"/>
    <lineage>
        <taxon>Eukaryota</taxon>
        <taxon>Metazoa</taxon>
        <taxon>Ecdysozoa</taxon>
        <taxon>Arthropoda</taxon>
        <taxon>Crustacea</taxon>
        <taxon>Branchiopoda</taxon>
        <taxon>Anostraca</taxon>
        <taxon>Artemiidae</taxon>
        <taxon>Artemia</taxon>
    </lineage>
</organism>
<dbReference type="PANTHER" id="PTHR47272:SF1">
    <property type="entry name" value="PIGGYBAC TRANSPOSABLE ELEMENT-DERIVED PROTEIN 3-LIKE"/>
    <property type="match status" value="1"/>
</dbReference>
<feature type="domain" description="PiggyBac transposable element-derived protein" evidence="2">
    <location>
        <begin position="59"/>
        <end position="142"/>
    </location>
</feature>
<keyword evidence="4" id="KW-1185">Reference proteome</keyword>
<sequence length="158" mass="18008">MGDKFEKALKKSRNLRARRNFEPEQALEMFMELQDGVVSEMLDLSDSGDDESDSHKCNPKTNPGHDRLFKVRPIVDLLQVNLMRTEPEERHSIDEQIIPFKGRSVMWLYLQNKPHKWGFKVFTRAGSSGSMYDIEIYQGRGTVEAGPFGLGGDVVMSS</sequence>
<dbReference type="EMBL" id="JAVRJZ010000021">
    <property type="protein sequence ID" value="KAK2704900.1"/>
    <property type="molecule type" value="Genomic_DNA"/>
</dbReference>
<protein>
    <recommendedName>
        <fullName evidence="2">PiggyBac transposable element-derived protein domain-containing protein</fullName>
    </recommendedName>
</protein>
<dbReference type="Pfam" id="PF13843">
    <property type="entry name" value="DDE_Tnp_1_7"/>
    <property type="match status" value="1"/>
</dbReference>
<dbReference type="InterPro" id="IPR029526">
    <property type="entry name" value="PGBD"/>
</dbReference>
<proteinExistence type="predicted"/>
<dbReference type="AlphaFoldDB" id="A0AA88H9K9"/>
<comment type="caution">
    <text evidence="3">The sequence shown here is derived from an EMBL/GenBank/DDBJ whole genome shotgun (WGS) entry which is preliminary data.</text>
</comment>
<gene>
    <name evidence="3" type="ORF">QYM36_017072</name>
</gene>
<reference evidence="3" key="1">
    <citation type="submission" date="2023-07" db="EMBL/GenBank/DDBJ databases">
        <title>Chromosome-level genome assembly of Artemia franciscana.</title>
        <authorList>
            <person name="Jo E."/>
        </authorList>
    </citation>
    <scope>NUCLEOTIDE SEQUENCE</scope>
    <source>
        <tissue evidence="3">Whole body</tissue>
    </source>
</reference>